<name>A0A061J1L0_TRYRA</name>
<dbReference type="GO" id="GO:0016020">
    <property type="term" value="C:membrane"/>
    <property type="evidence" value="ECO:0007669"/>
    <property type="project" value="UniProtKB-SubCell"/>
</dbReference>
<feature type="transmembrane region" description="Helical" evidence="5">
    <location>
        <begin position="265"/>
        <end position="287"/>
    </location>
</feature>
<dbReference type="PANTHER" id="PTHR23507">
    <property type="entry name" value="ZGC:174356"/>
    <property type="match status" value="1"/>
</dbReference>
<comment type="subcellular location">
    <subcellularLocation>
        <location evidence="1">Membrane</location>
        <topology evidence="1">Multi-pass membrane protein</topology>
    </subcellularLocation>
</comment>
<dbReference type="OrthoDB" id="246221at2759"/>
<feature type="transmembrane region" description="Helical" evidence="5">
    <location>
        <begin position="320"/>
        <end position="338"/>
    </location>
</feature>
<dbReference type="InterPro" id="IPR036259">
    <property type="entry name" value="MFS_trans_sf"/>
</dbReference>
<evidence type="ECO:0000256" key="4">
    <source>
        <dbReference type="ARBA" id="ARBA00023136"/>
    </source>
</evidence>
<dbReference type="VEuPathDB" id="TriTrypDB:TRSC58_04304"/>
<keyword evidence="7" id="KW-1185">Reference proteome</keyword>
<dbReference type="PANTHER" id="PTHR23507:SF1">
    <property type="entry name" value="FI18259P1-RELATED"/>
    <property type="match status" value="1"/>
</dbReference>
<evidence type="ECO:0008006" key="8">
    <source>
        <dbReference type="Google" id="ProtNLM"/>
    </source>
</evidence>
<feature type="transmembrane region" description="Helical" evidence="5">
    <location>
        <begin position="104"/>
        <end position="126"/>
    </location>
</feature>
<feature type="transmembrane region" description="Helical" evidence="5">
    <location>
        <begin position="169"/>
        <end position="187"/>
    </location>
</feature>
<dbReference type="Gene3D" id="1.20.1250.20">
    <property type="entry name" value="MFS general substrate transporter like domains"/>
    <property type="match status" value="1"/>
</dbReference>
<dbReference type="GO" id="GO:0022857">
    <property type="term" value="F:transmembrane transporter activity"/>
    <property type="evidence" value="ECO:0007669"/>
    <property type="project" value="InterPro"/>
</dbReference>
<evidence type="ECO:0000256" key="3">
    <source>
        <dbReference type="ARBA" id="ARBA00022989"/>
    </source>
</evidence>
<feature type="transmembrane region" description="Helical" evidence="5">
    <location>
        <begin position="12"/>
        <end position="29"/>
    </location>
</feature>
<keyword evidence="2 5" id="KW-0812">Transmembrane</keyword>
<sequence>MDSSPQESRFFVFELCSIWGCVIGSWAVLQVATPLVLKDIVGKTDAPTWQGIFTATTAMSGVIFCGLTGHFSDRMGRLQFLTPWMVFFFVTTVLVVLSDIHGSIYMLWVARVAAISVPSTILHAFFSDYMKGNALLEAFGYLGATFSTSMITSSFLCGVISWYYSRVAALIFGSCLACIGVLLTLAVKVPIRPQVASSTVEVKTESTPLFASAGSLTGSMSTIYKDALLRNLICSLALLRVCNVTTQMMLVLFVDFRLGWGLPEMSLMVGVSAMFSVLCQIVGVRFVISSDIVLPVLFIVLAMIPLLAASYAMAMTGPQMYVVSILGSMTSIAPTIFSAKITALASEDGVAGLVLGCVGTLQNVLEVFVALSMGKLLSWSLENQPRASILSGLPFILNGVFLGVVVVIVIYTHKRYGSGRTSWVEGAHCE</sequence>
<dbReference type="Pfam" id="PF07690">
    <property type="entry name" value="MFS_1"/>
    <property type="match status" value="1"/>
</dbReference>
<accession>A0A061J1L0</accession>
<dbReference type="SUPFAM" id="SSF103473">
    <property type="entry name" value="MFS general substrate transporter"/>
    <property type="match status" value="1"/>
</dbReference>
<evidence type="ECO:0000313" key="7">
    <source>
        <dbReference type="Proteomes" id="UP000031737"/>
    </source>
</evidence>
<keyword evidence="4 5" id="KW-0472">Membrane</keyword>
<feature type="transmembrane region" description="Helical" evidence="5">
    <location>
        <begin position="138"/>
        <end position="163"/>
    </location>
</feature>
<feature type="transmembrane region" description="Helical" evidence="5">
    <location>
        <begin position="294"/>
        <end position="314"/>
    </location>
</feature>
<dbReference type="EMBL" id="AUPL01004304">
    <property type="protein sequence ID" value="ESL08001.1"/>
    <property type="molecule type" value="Genomic_DNA"/>
</dbReference>
<feature type="transmembrane region" description="Helical" evidence="5">
    <location>
        <begin position="228"/>
        <end position="253"/>
    </location>
</feature>
<gene>
    <name evidence="6" type="ORF">TRSC58_04304</name>
</gene>
<dbReference type="Proteomes" id="UP000031737">
    <property type="component" value="Unassembled WGS sequence"/>
</dbReference>
<evidence type="ECO:0000256" key="1">
    <source>
        <dbReference type="ARBA" id="ARBA00004141"/>
    </source>
</evidence>
<proteinExistence type="predicted"/>
<feature type="transmembrane region" description="Helical" evidence="5">
    <location>
        <begin position="49"/>
        <end position="68"/>
    </location>
</feature>
<dbReference type="AlphaFoldDB" id="A0A061J1L0"/>
<evidence type="ECO:0000313" key="6">
    <source>
        <dbReference type="EMBL" id="ESL08001.1"/>
    </source>
</evidence>
<dbReference type="InterPro" id="IPR011701">
    <property type="entry name" value="MFS"/>
</dbReference>
<organism evidence="6 7">
    <name type="scientific">Trypanosoma rangeli SC58</name>
    <dbReference type="NCBI Taxonomy" id="429131"/>
    <lineage>
        <taxon>Eukaryota</taxon>
        <taxon>Discoba</taxon>
        <taxon>Euglenozoa</taxon>
        <taxon>Kinetoplastea</taxon>
        <taxon>Metakinetoplastina</taxon>
        <taxon>Trypanosomatida</taxon>
        <taxon>Trypanosomatidae</taxon>
        <taxon>Trypanosoma</taxon>
        <taxon>Herpetosoma</taxon>
    </lineage>
</organism>
<evidence type="ECO:0000256" key="5">
    <source>
        <dbReference type="SAM" id="Phobius"/>
    </source>
</evidence>
<keyword evidence="3 5" id="KW-1133">Transmembrane helix</keyword>
<evidence type="ECO:0000256" key="2">
    <source>
        <dbReference type="ARBA" id="ARBA00022692"/>
    </source>
</evidence>
<protein>
    <recommendedName>
        <fullName evidence="8">Transporter</fullName>
    </recommendedName>
</protein>
<feature type="transmembrane region" description="Helical" evidence="5">
    <location>
        <begin position="80"/>
        <end position="98"/>
    </location>
</feature>
<reference evidence="6 7" key="1">
    <citation type="submission" date="2013-07" db="EMBL/GenBank/DDBJ databases">
        <authorList>
            <person name="Stoco P.H."/>
            <person name="Wagner G."/>
            <person name="Gerber A."/>
            <person name="Zaha A."/>
            <person name="Thompson C."/>
            <person name="Bartholomeu D.C."/>
            <person name="Luckemeyer D.D."/>
            <person name="Bahia D."/>
            <person name="Loreto E."/>
            <person name="Prestes E.B."/>
            <person name="Lima F.M."/>
            <person name="Rodrigues-Luiz G."/>
            <person name="Vallejo G.A."/>
            <person name="Filho J.F."/>
            <person name="Monteiro K.M."/>
            <person name="Tyler K.M."/>
            <person name="de Almeida L.G."/>
            <person name="Ortiz M.F."/>
            <person name="Siervo M.A."/>
            <person name="de Moraes M.H."/>
            <person name="Cunha O.L."/>
            <person name="Mendonca-Neto R."/>
            <person name="Silva R."/>
            <person name="Teixeira S.M."/>
            <person name="Murta S.M."/>
            <person name="Sincero T.C."/>
            <person name="Mendes T.A."/>
            <person name="Urmenyi T.P."/>
            <person name="Silva V.G."/>
            <person name="da Rocha W.D."/>
            <person name="Andersson B."/>
            <person name="Romanha A.J."/>
            <person name="Steindel M."/>
            <person name="de Vasconcelos A.T."/>
            <person name="Grisard E.C."/>
        </authorList>
    </citation>
    <scope>NUCLEOTIDE SEQUENCE [LARGE SCALE GENOMIC DNA]</scope>
    <source>
        <strain evidence="6 7">SC58</strain>
    </source>
</reference>
<feature type="transmembrane region" description="Helical" evidence="5">
    <location>
        <begin position="393"/>
        <end position="412"/>
    </location>
</feature>
<feature type="transmembrane region" description="Helical" evidence="5">
    <location>
        <begin position="350"/>
        <end position="373"/>
    </location>
</feature>
<comment type="caution">
    <text evidence="6">The sequence shown here is derived from an EMBL/GenBank/DDBJ whole genome shotgun (WGS) entry which is preliminary data.</text>
</comment>